<protein>
    <submittedName>
        <fullName evidence="1">Uncharacterized protein</fullName>
    </submittedName>
</protein>
<organism evidence="1 2">
    <name type="scientific">Lecanicillium saksenae</name>
    <dbReference type="NCBI Taxonomy" id="468837"/>
    <lineage>
        <taxon>Eukaryota</taxon>
        <taxon>Fungi</taxon>
        <taxon>Dikarya</taxon>
        <taxon>Ascomycota</taxon>
        <taxon>Pezizomycotina</taxon>
        <taxon>Sordariomycetes</taxon>
        <taxon>Hypocreomycetidae</taxon>
        <taxon>Hypocreales</taxon>
        <taxon>Cordycipitaceae</taxon>
        <taxon>Lecanicillium</taxon>
    </lineage>
</organism>
<comment type="caution">
    <text evidence="1">The sequence shown here is derived from an EMBL/GenBank/DDBJ whole genome shotgun (WGS) entry which is preliminary data.</text>
</comment>
<evidence type="ECO:0000313" key="1">
    <source>
        <dbReference type="EMBL" id="KAJ3472349.1"/>
    </source>
</evidence>
<sequence length="109" mass="12442">MLEKREADAFGLMPDPARATYFGASSFLSNFAEEAERLGWDNERMGPLRGPSSSWVVAELHPTWTGPGSEQRQSFGNFLNRHRRQAEWLARLAAECERKRAEEAREDQS</sequence>
<keyword evidence="2" id="KW-1185">Reference proteome</keyword>
<accession>A0ACC1QD86</accession>
<gene>
    <name evidence="1" type="ORF">NLG97_g11064</name>
</gene>
<dbReference type="EMBL" id="JANAKD010003216">
    <property type="protein sequence ID" value="KAJ3472349.1"/>
    <property type="molecule type" value="Genomic_DNA"/>
</dbReference>
<reference evidence="1" key="1">
    <citation type="submission" date="2022-07" db="EMBL/GenBank/DDBJ databases">
        <title>Genome Sequence of Lecanicillium saksenae.</title>
        <authorList>
            <person name="Buettner E."/>
        </authorList>
    </citation>
    <scope>NUCLEOTIDE SEQUENCE</scope>
    <source>
        <strain evidence="1">VT-O1</strain>
    </source>
</reference>
<evidence type="ECO:0000313" key="2">
    <source>
        <dbReference type="Proteomes" id="UP001148737"/>
    </source>
</evidence>
<proteinExistence type="predicted"/>
<dbReference type="Proteomes" id="UP001148737">
    <property type="component" value="Unassembled WGS sequence"/>
</dbReference>
<name>A0ACC1QD86_9HYPO</name>